<feature type="transmembrane region" description="Helical" evidence="2">
    <location>
        <begin position="462"/>
        <end position="486"/>
    </location>
</feature>
<feature type="transmembrane region" description="Helical" evidence="2">
    <location>
        <begin position="621"/>
        <end position="642"/>
    </location>
</feature>
<feature type="transmembrane region" description="Helical" evidence="2">
    <location>
        <begin position="138"/>
        <end position="159"/>
    </location>
</feature>
<feature type="transmembrane region" description="Helical" evidence="2">
    <location>
        <begin position="92"/>
        <end position="117"/>
    </location>
</feature>
<keyword evidence="2" id="KW-0472">Membrane</keyword>
<keyword evidence="2" id="KW-1133">Transmembrane helix</keyword>
<feature type="transmembrane region" description="Helical" evidence="2">
    <location>
        <begin position="321"/>
        <end position="339"/>
    </location>
</feature>
<feature type="transmembrane region" description="Helical" evidence="2">
    <location>
        <begin position="236"/>
        <end position="259"/>
    </location>
</feature>
<dbReference type="GO" id="GO:0042910">
    <property type="term" value="F:xenobiotic transmembrane transporter activity"/>
    <property type="evidence" value="ECO:0007669"/>
    <property type="project" value="InterPro"/>
</dbReference>
<gene>
    <name evidence="4" type="ORF">BE221DRAFT_55163</name>
</gene>
<dbReference type="GO" id="GO:0016020">
    <property type="term" value="C:membrane"/>
    <property type="evidence" value="ECO:0007669"/>
    <property type="project" value="InterPro"/>
</dbReference>
<feature type="transmembrane region" description="Helical" evidence="2">
    <location>
        <begin position="533"/>
        <end position="556"/>
    </location>
</feature>
<feature type="region of interest" description="Disordered" evidence="3">
    <location>
        <begin position="1"/>
        <end position="44"/>
    </location>
</feature>
<feature type="transmembrane region" description="Helical" evidence="2">
    <location>
        <begin position="437"/>
        <end position="456"/>
    </location>
</feature>
<accession>A0A1Y5II75</accession>
<evidence type="ECO:0000313" key="4">
    <source>
        <dbReference type="EMBL" id="OUS49279.1"/>
    </source>
</evidence>
<proteinExistence type="inferred from homology"/>
<keyword evidence="2 4" id="KW-0812">Transmembrane</keyword>
<comment type="similarity">
    <text evidence="1 2">Belongs to the multi antimicrobial extrusion (MATE) (TC 2.A.66.1) family.</text>
</comment>
<evidence type="ECO:0000256" key="2">
    <source>
        <dbReference type="RuleBase" id="RU004914"/>
    </source>
</evidence>
<dbReference type="Pfam" id="PF01554">
    <property type="entry name" value="MatE"/>
    <property type="match status" value="2"/>
</dbReference>
<feature type="non-terminal residue" evidence="4">
    <location>
        <position position="715"/>
    </location>
</feature>
<dbReference type="Proteomes" id="UP000195557">
    <property type="component" value="Unassembled WGS sequence"/>
</dbReference>
<dbReference type="eggNOG" id="KOG1347">
    <property type="taxonomic scope" value="Eukaryota"/>
</dbReference>
<feature type="transmembrane region" description="Helical" evidence="2">
    <location>
        <begin position="360"/>
        <end position="384"/>
    </location>
</feature>
<dbReference type="PANTHER" id="PTHR11206">
    <property type="entry name" value="MULTIDRUG RESISTANCE PROTEIN"/>
    <property type="match status" value="1"/>
</dbReference>
<name>A0A1Y5II75_OSTTA</name>
<feature type="transmembrane region" description="Helical" evidence="2">
    <location>
        <begin position="404"/>
        <end position="425"/>
    </location>
</feature>
<feature type="transmembrane region" description="Helical" evidence="2">
    <location>
        <begin position="280"/>
        <end position="301"/>
    </location>
</feature>
<evidence type="ECO:0000256" key="1">
    <source>
        <dbReference type="ARBA" id="ARBA00010199"/>
    </source>
</evidence>
<dbReference type="EMBL" id="KZ155771">
    <property type="protein sequence ID" value="OUS49279.1"/>
    <property type="molecule type" value="Genomic_DNA"/>
</dbReference>
<protein>
    <recommendedName>
        <fullName evidence="2">Protein DETOXIFICATION</fullName>
    </recommendedName>
    <alternativeName>
        <fullName evidence="2">Multidrug and toxic compound extrusion protein</fullName>
    </alternativeName>
</protein>
<organism evidence="4">
    <name type="scientific">Ostreococcus tauri</name>
    <name type="common">Marine green alga</name>
    <dbReference type="NCBI Taxonomy" id="70448"/>
    <lineage>
        <taxon>Eukaryota</taxon>
        <taxon>Viridiplantae</taxon>
        <taxon>Chlorophyta</taxon>
        <taxon>Mamiellophyceae</taxon>
        <taxon>Mamiellales</taxon>
        <taxon>Bathycoccaceae</taxon>
        <taxon>Ostreococcus</taxon>
    </lineage>
</organism>
<dbReference type="InterPro" id="IPR002528">
    <property type="entry name" value="MATE_fam"/>
</dbReference>
<reference evidence="4" key="1">
    <citation type="submission" date="2017-04" db="EMBL/GenBank/DDBJ databases">
        <title>Population genomics of picophytoplankton unveils novel chromosome hypervariability.</title>
        <authorList>
            <consortium name="DOE Joint Genome Institute"/>
            <person name="Blanc-Mathieu R."/>
            <person name="Krasovec M."/>
            <person name="Hebrard M."/>
            <person name="Yau S."/>
            <person name="Desgranges E."/>
            <person name="Martin J."/>
            <person name="Schackwitz W."/>
            <person name="Kuo A."/>
            <person name="Salin G."/>
            <person name="Donnadieu C."/>
            <person name="Desdevises Y."/>
            <person name="Sanchez-Ferandin S."/>
            <person name="Moreau H."/>
            <person name="Rivals E."/>
            <person name="Grigoriev I.V."/>
            <person name="Grimsley N."/>
            <person name="Eyre-Walker A."/>
            <person name="Piganeau G."/>
        </authorList>
    </citation>
    <scope>NUCLEOTIDE SEQUENCE [LARGE SCALE GENOMIC DNA]</scope>
    <source>
        <strain evidence="4">RCC 1115</strain>
    </source>
</reference>
<dbReference type="GO" id="GO:0015297">
    <property type="term" value="F:antiporter activity"/>
    <property type="evidence" value="ECO:0007669"/>
    <property type="project" value="InterPro"/>
</dbReference>
<feature type="transmembrane region" description="Helical" evidence="2">
    <location>
        <begin position="593"/>
        <end position="614"/>
    </location>
</feature>
<dbReference type="AlphaFoldDB" id="A0A1Y5II75"/>
<feature type="transmembrane region" description="Helical" evidence="2">
    <location>
        <begin position="210"/>
        <end position="230"/>
    </location>
</feature>
<sequence length="715" mass="77627">MRAIDGVDAADTDANDVNAPLLPDDDDAVTTSEEHARDEEIQEVTDASSLRLSRAALHVAALGSPLILQYISTSTSQTFQLGLLSRVGGERAVAAFGLGTVVCSVTAHSVIWGLGSGVDTTSSQANGMGAKRAIGETALRATVILWTLAATPGGLIFWNAEKLLSTVGVDAEVAEAVQAFARVRIPGLFAQSVTCVALKTMMAMKLSERVGTLSASTTPLKFIAPWFFVWRLRMGLHGAAVALTCIDFGTMTMYLTAFLTSPCCRETLRGCRLSKVFEDWGAFLRLAVPGLFMSAIEWWSWDFNSVLASMCANATLELATQAFLANTYFFFYSWACVWARGASTSVGNALGERKIRDAATLARATAVLSLSFALVSAMLFFIGADALFATYTQDDSITRRLDQLVPLLTLLIATDGLQVSLSGVIVGAGQQTVMTPVLVFSYWCVGIPLAAFLGIGRPKLGLVGIWIGILVSSVLHLVFNVIICFAGEIGAPFAIQWHKASENAIERLRDEGATEFFYCNNNRSILSHQRRDLFVFCFCFGSLSGLMMEPVGFKIFGAFSLVNMLDVLTSGPSGWRIVPSYVALLEKPCGSDSTLNCAAFLSNFSLMTTCFNLASRRDLSALVRSALAFFSASIIHLGVFWLPAHCPHPGRFFGLFLLELGLDPIVRECATHQVFIIHPDLSLFIEHHGRFLVFLFNDTWRRHASCSLLAHLSRR</sequence>
<evidence type="ECO:0000256" key="3">
    <source>
        <dbReference type="SAM" id="MobiDB-lite"/>
    </source>
</evidence>